<dbReference type="PANTHER" id="PTHR30627">
    <property type="entry name" value="PEPTIDOGLYCAN D,D-TRANSPEPTIDASE"/>
    <property type="match status" value="1"/>
</dbReference>
<comment type="subcellular location">
    <subcellularLocation>
        <location evidence="1">Membrane</location>
    </subcellularLocation>
</comment>
<evidence type="ECO:0000313" key="9">
    <source>
        <dbReference type="Proteomes" id="UP000186308"/>
    </source>
</evidence>
<keyword evidence="5" id="KW-1133">Transmembrane helix</keyword>
<dbReference type="InterPro" id="IPR050515">
    <property type="entry name" value="Beta-lactam/transpept"/>
</dbReference>
<keyword evidence="2" id="KW-0378">Hydrolase</keyword>
<name>A0A8G2CIZ2_ACIRU</name>
<feature type="domain" description="Penicillin-binding protein transpeptidase" evidence="6">
    <location>
        <begin position="241"/>
        <end position="526"/>
    </location>
</feature>
<dbReference type="InterPro" id="IPR001460">
    <property type="entry name" value="PCN-bd_Tpept"/>
</dbReference>
<evidence type="ECO:0000259" key="6">
    <source>
        <dbReference type="Pfam" id="PF00905"/>
    </source>
</evidence>
<dbReference type="SUPFAM" id="SSF56519">
    <property type="entry name" value="Penicillin binding protein dimerisation domain"/>
    <property type="match status" value="1"/>
</dbReference>
<gene>
    <name evidence="8" type="ORF">SAMN05421828_10221</name>
</gene>
<dbReference type="Pfam" id="PF00905">
    <property type="entry name" value="Transpeptidase"/>
    <property type="match status" value="1"/>
</dbReference>
<dbReference type="InterPro" id="IPR005311">
    <property type="entry name" value="PBP_dimer"/>
</dbReference>
<dbReference type="Pfam" id="PF03717">
    <property type="entry name" value="PBP_dimer"/>
    <property type="match status" value="1"/>
</dbReference>
<dbReference type="GO" id="GO:0071555">
    <property type="term" value="P:cell wall organization"/>
    <property type="evidence" value="ECO:0007669"/>
    <property type="project" value="TreeGrafter"/>
</dbReference>
<keyword evidence="8" id="KW-0131">Cell cycle</keyword>
<dbReference type="Gene3D" id="3.30.450.330">
    <property type="match status" value="1"/>
</dbReference>
<dbReference type="InterPro" id="IPR012338">
    <property type="entry name" value="Beta-lactam/transpept-like"/>
</dbReference>
<dbReference type="GO" id="GO:0005886">
    <property type="term" value="C:plasma membrane"/>
    <property type="evidence" value="ECO:0007669"/>
    <property type="project" value="TreeGrafter"/>
</dbReference>
<evidence type="ECO:0000256" key="1">
    <source>
        <dbReference type="ARBA" id="ARBA00004370"/>
    </source>
</evidence>
<dbReference type="PANTHER" id="PTHR30627:SF1">
    <property type="entry name" value="PEPTIDOGLYCAN D,D-TRANSPEPTIDASE FTSI"/>
    <property type="match status" value="1"/>
</dbReference>
<dbReference type="GO" id="GO:0051301">
    <property type="term" value="P:cell division"/>
    <property type="evidence" value="ECO:0007669"/>
    <property type="project" value="UniProtKB-KW"/>
</dbReference>
<dbReference type="InterPro" id="IPR036138">
    <property type="entry name" value="PBP_dimer_sf"/>
</dbReference>
<keyword evidence="2" id="KW-0121">Carboxypeptidase</keyword>
<evidence type="ECO:0000259" key="7">
    <source>
        <dbReference type="Pfam" id="PF03717"/>
    </source>
</evidence>
<dbReference type="Proteomes" id="UP000186308">
    <property type="component" value="Unassembled WGS sequence"/>
</dbReference>
<proteinExistence type="predicted"/>
<dbReference type="AlphaFoldDB" id="A0A8G2CIZ2"/>
<dbReference type="EMBL" id="FTNE01000002">
    <property type="protein sequence ID" value="SIQ15056.1"/>
    <property type="molecule type" value="Genomic_DNA"/>
</dbReference>
<evidence type="ECO:0000256" key="2">
    <source>
        <dbReference type="ARBA" id="ARBA00022645"/>
    </source>
</evidence>
<reference evidence="8 9" key="1">
    <citation type="submission" date="2017-01" db="EMBL/GenBank/DDBJ databases">
        <authorList>
            <person name="Varghese N."/>
            <person name="Submissions S."/>
        </authorList>
    </citation>
    <scope>NUCLEOTIDE SEQUENCE [LARGE SCALE GENOMIC DNA]</scope>
    <source>
        <strain evidence="8 9">ATCC 35905</strain>
    </source>
</reference>
<comment type="caution">
    <text evidence="8">The sequence shown here is derived from an EMBL/GenBank/DDBJ whole genome shotgun (WGS) entry which is preliminary data.</text>
</comment>
<keyword evidence="3 5" id="KW-0472">Membrane</keyword>
<evidence type="ECO:0000256" key="4">
    <source>
        <dbReference type="SAM" id="MobiDB-lite"/>
    </source>
</evidence>
<feature type="compositionally biased region" description="Polar residues" evidence="4">
    <location>
        <begin position="642"/>
        <end position="657"/>
    </location>
</feature>
<feature type="transmembrane region" description="Helical" evidence="5">
    <location>
        <begin position="32"/>
        <end position="51"/>
    </location>
</feature>
<evidence type="ECO:0000313" key="8">
    <source>
        <dbReference type="EMBL" id="SIQ15056.1"/>
    </source>
</evidence>
<dbReference type="GO" id="GO:0004180">
    <property type="term" value="F:carboxypeptidase activity"/>
    <property type="evidence" value="ECO:0007669"/>
    <property type="project" value="UniProtKB-KW"/>
</dbReference>
<sequence>MMALEHNPRQAMAQTITDADAQQWWRRFRARAVLGLVGFAALYGVLAVKLIDATVIAPILPNPAVLAAQRPDFRTMLHAPDRARILDRRGRLLAVSLPGAALYADPTQITHPNRDAARLATVLPMLNRAMLAHRLGLVHERFVYLDRSLTAAQEIAVNRLGIPGVYFQPIWVRHYPQGDLAAHILGGVTPDQRGIAGIEAYFDQRLISAPNRPLRLSIDLRIEAIVHRAVARAMHDYQARGACGIVESMTGRIVAMVSLPDYNANDLHDAPGNTLFDRCISGDYEPGSVMKLMTLPAALQSGLLHYWDRFDTTHPLSVDGFSVTDFEPVHHWLAMPAVLAYSSNIGASRIATILGRKIQRAWLRKMGFFRPSPVQMPGAQPPIWHPKDTWNLLTTMTVSFGNGIAMAPIILVNAVVADVNGGILFRPTLLARRPGAPPRTGVRVMRHHVSVLMRKMMRGVVLSGTGVYARVKGYRVGGKTGTSQVVAADGRYRNHLNNASFMAMFPANHPRYVVYVLVVHPKPTQKMRHFSYGFTTGGYVAAPAVGRIIARIGPMLGIRPLEGSALRAMNARFDMGLRPQVPPGRIGLGPGHPFPSGANRYAYVLAGEKPPRHRDHATALHALQRAAMAIPGQRIAREAPTRTVTSGGMISETSTIN</sequence>
<accession>A0A8G2CIZ2</accession>
<dbReference type="Gene3D" id="3.90.1310.10">
    <property type="entry name" value="Penicillin-binding protein 2a (Domain 2)"/>
    <property type="match status" value="1"/>
</dbReference>
<protein>
    <submittedName>
        <fullName evidence="8">Cell division protein FtsI (Penicillin-binding protein 3)</fullName>
    </submittedName>
</protein>
<organism evidence="8 9">
    <name type="scientific">Acidiphilium rubrum</name>
    <dbReference type="NCBI Taxonomy" id="526"/>
    <lineage>
        <taxon>Bacteria</taxon>
        <taxon>Pseudomonadati</taxon>
        <taxon>Pseudomonadota</taxon>
        <taxon>Alphaproteobacteria</taxon>
        <taxon>Acetobacterales</taxon>
        <taxon>Acidocellaceae</taxon>
        <taxon>Acidiphilium</taxon>
    </lineage>
</organism>
<evidence type="ECO:0000256" key="5">
    <source>
        <dbReference type="SAM" id="Phobius"/>
    </source>
</evidence>
<feature type="domain" description="Penicillin-binding protein dimerisation" evidence="7">
    <location>
        <begin position="80"/>
        <end position="191"/>
    </location>
</feature>
<keyword evidence="5" id="KW-0812">Transmembrane</keyword>
<dbReference type="GO" id="GO:0008658">
    <property type="term" value="F:penicillin binding"/>
    <property type="evidence" value="ECO:0007669"/>
    <property type="project" value="InterPro"/>
</dbReference>
<evidence type="ECO:0000256" key="3">
    <source>
        <dbReference type="ARBA" id="ARBA00023136"/>
    </source>
</evidence>
<keyword evidence="8" id="KW-0132">Cell division</keyword>
<keyword evidence="9" id="KW-1185">Reference proteome</keyword>
<dbReference type="SUPFAM" id="SSF56601">
    <property type="entry name" value="beta-lactamase/transpeptidase-like"/>
    <property type="match status" value="1"/>
</dbReference>
<keyword evidence="2" id="KW-0645">Protease</keyword>
<dbReference type="Gene3D" id="3.40.710.10">
    <property type="entry name" value="DD-peptidase/beta-lactamase superfamily"/>
    <property type="match status" value="1"/>
</dbReference>
<feature type="region of interest" description="Disordered" evidence="4">
    <location>
        <begin position="638"/>
        <end position="657"/>
    </location>
</feature>